<reference evidence="5" key="3">
    <citation type="journal article" date="2017" name="J. Biotechnol.">
        <title>Complete genome sequence of Novosphingobium resinovorum SA1, a versatile xenobiotic-degrading bacterium capable of utilizing sulfanilic acid.</title>
        <authorList>
            <person name="Hegedus B."/>
            <person name="Kos P.B."/>
            <person name="Balint B."/>
            <person name="Maroti G."/>
            <person name="Gan H.M."/>
            <person name="Perei K."/>
            <person name="Rakhely G."/>
        </authorList>
    </citation>
    <scope>NUCLEOTIDE SEQUENCE [LARGE SCALE GENOMIC DNA]</scope>
    <source>
        <strain evidence="5">SA1</strain>
    </source>
</reference>
<protein>
    <submittedName>
        <fullName evidence="3">Putative outer membrane protein</fullName>
    </submittedName>
</protein>
<dbReference type="eggNOG" id="COG3637">
    <property type="taxonomic scope" value="Bacteria"/>
</dbReference>
<keyword evidence="2" id="KW-0614">Plasmid</keyword>
<dbReference type="AlphaFoldDB" id="A0A031JWI5"/>
<evidence type="ECO:0000313" key="2">
    <source>
        <dbReference type="EMBL" id="AOR79862.1"/>
    </source>
</evidence>
<evidence type="ECO:0000313" key="3">
    <source>
        <dbReference type="EMBL" id="EZP81280.1"/>
    </source>
</evidence>
<evidence type="ECO:0000313" key="4">
    <source>
        <dbReference type="Proteomes" id="UP000024329"/>
    </source>
</evidence>
<dbReference type="Proteomes" id="UP000094626">
    <property type="component" value="Plasmid pSA1"/>
</dbReference>
<proteinExistence type="predicted"/>
<dbReference type="PATRIC" id="fig|158500.4.peg.3013"/>
<dbReference type="KEGG" id="nre:BES08_24205"/>
<name>A0A031JWI5_9SPHN</name>
<keyword evidence="5" id="KW-1185">Reference proteome</keyword>
<dbReference type="OrthoDB" id="7596457at2"/>
<feature type="chain" id="PRO_5014496889" evidence="1">
    <location>
        <begin position="24"/>
        <end position="214"/>
    </location>
</feature>
<accession>A0A031JWI5</accession>
<dbReference type="InterPro" id="IPR011250">
    <property type="entry name" value="OMP/PagP_B-barrel"/>
</dbReference>
<evidence type="ECO:0000256" key="1">
    <source>
        <dbReference type="SAM" id="SignalP"/>
    </source>
</evidence>
<dbReference type="RefSeq" id="WP_036526652.1">
    <property type="nucleotide sequence ID" value="NZ_CP017076.1"/>
</dbReference>
<dbReference type="EMBL" id="CP017076">
    <property type="protein sequence ID" value="AOR79862.1"/>
    <property type="molecule type" value="Genomic_DNA"/>
</dbReference>
<gene>
    <name evidence="2" type="ORF">BES08_24205</name>
    <name evidence="3" type="ORF">BV97_02941</name>
</gene>
<reference evidence="2" key="2">
    <citation type="submission" date="2016-08" db="EMBL/GenBank/DDBJ databases">
        <authorList>
            <person name="Seilhamer J.J."/>
        </authorList>
    </citation>
    <scope>NUCLEOTIDE SEQUENCE [LARGE SCALE GENOMIC DNA]</scope>
    <source>
        <strain evidence="2">SA1</strain>
        <plasmid evidence="2">pSA1</plasmid>
    </source>
</reference>
<dbReference type="SUPFAM" id="SSF56925">
    <property type="entry name" value="OMPA-like"/>
    <property type="match status" value="1"/>
</dbReference>
<reference evidence="3 4" key="1">
    <citation type="submission" date="2014-03" db="EMBL/GenBank/DDBJ databases">
        <title>Whole genome sequence of Novosphingobium resinovorum KF1.</title>
        <authorList>
            <person name="Gan H.M."/>
            <person name="Gan H.Y."/>
            <person name="Chew T.H."/>
            <person name="Savka M.A."/>
        </authorList>
    </citation>
    <scope>NUCLEOTIDE SEQUENCE [LARGE SCALE GENOMIC DNA]</scope>
    <source>
        <strain evidence="3 4">KF1</strain>
    </source>
</reference>
<organism evidence="3 4">
    <name type="scientific">Novosphingobium resinovorum</name>
    <dbReference type="NCBI Taxonomy" id="158500"/>
    <lineage>
        <taxon>Bacteria</taxon>
        <taxon>Pseudomonadati</taxon>
        <taxon>Pseudomonadota</taxon>
        <taxon>Alphaproteobacteria</taxon>
        <taxon>Sphingomonadales</taxon>
        <taxon>Sphingomonadaceae</taxon>
        <taxon>Novosphingobium</taxon>
    </lineage>
</organism>
<geneLocation type="plasmid" evidence="2 5">
    <name>pSA1</name>
</geneLocation>
<dbReference type="Proteomes" id="UP000024329">
    <property type="component" value="Unassembled WGS sequence"/>
</dbReference>
<evidence type="ECO:0000313" key="5">
    <source>
        <dbReference type="Proteomes" id="UP000094626"/>
    </source>
</evidence>
<feature type="signal peptide" evidence="1">
    <location>
        <begin position="1"/>
        <end position="23"/>
    </location>
</feature>
<dbReference type="EMBL" id="JFYZ01000013">
    <property type="protein sequence ID" value="EZP81280.1"/>
    <property type="molecule type" value="Genomic_DNA"/>
</dbReference>
<sequence>MTFKPLSLAVAVAAGIASTSAMAQDAGVDASTNAPIVAENGTSFRGIRLEGNFGGDRFQSEGNHNDKFGYGGTIGFDGTLGERVVIGAEGSFWKPGKGNENTTALANGNSIDHKAFEEWGAAVRAGFLATPDVLIFGKAGYVNGEQRKRIEGPVGNTLVYDHYRADGYQVGGGVEFSLTQGRLPVYASAQYVYSNYHGNSSRQRVMGGIGIRFK</sequence>
<keyword evidence="1" id="KW-0732">Signal</keyword>